<evidence type="ECO:0000313" key="10">
    <source>
        <dbReference type="EMBL" id="TDD03473.1"/>
    </source>
</evidence>
<keyword evidence="11" id="KW-1185">Reference proteome</keyword>
<organism evidence="10 11">
    <name type="scientific">Nonomuraea deserti</name>
    <dbReference type="NCBI Taxonomy" id="1848322"/>
    <lineage>
        <taxon>Bacteria</taxon>
        <taxon>Bacillati</taxon>
        <taxon>Actinomycetota</taxon>
        <taxon>Actinomycetes</taxon>
        <taxon>Streptosporangiales</taxon>
        <taxon>Streptosporangiaceae</taxon>
        <taxon>Nonomuraea</taxon>
    </lineage>
</organism>
<dbReference type="EMBL" id="SMKO01000054">
    <property type="protein sequence ID" value="TDD03473.1"/>
    <property type="molecule type" value="Genomic_DNA"/>
</dbReference>
<evidence type="ECO:0000259" key="9">
    <source>
        <dbReference type="PROSITE" id="PS50928"/>
    </source>
</evidence>
<dbReference type="GO" id="GO:0055085">
    <property type="term" value="P:transmembrane transport"/>
    <property type="evidence" value="ECO:0007669"/>
    <property type="project" value="InterPro"/>
</dbReference>
<dbReference type="GO" id="GO:0005886">
    <property type="term" value="C:plasma membrane"/>
    <property type="evidence" value="ECO:0007669"/>
    <property type="project" value="UniProtKB-SubCell"/>
</dbReference>
<evidence type="ECO:0000256" key="1">
    <source>
        <dbReference type="ARBA" id="ARBA00004651"/>
    </source>
</evidence>
<evidence type="ECO:0000256" key="6">
    <source>
        <dbReference type="ARBA" id="ARBA00023136"/>
    </source>
</evidence>
<dbReference type="Proteomes" id="UP000295258">
    <property type="component" value="Unassembled WGS sequence"/>
</dbReference>
<feature type="transmembrane region" description="Helical" evidence="7">
    <location>
        <begin position="178"/>
        <end position="201"/>
    </location>
</feature>
<evidence type="ECO:0000256" key="2">
    <source>
        <dbReference type="ARBA" id="ARBA00022448"/>
    </source>
</evidence>
<evidence type="ECO:0000256" key="4">
    <source>
        <dbReference type="ARBA" id="ARBA00022692"/>
    </source>
</evidence>
<dbReference type="InterPro" id="IPR050901">
    <property type="entry name" value="BP-dep_ABC_trans_perm"/>
</dbReference>
<feature type="domain" description="ABC transmembrane type-1" evidence="9">
    <location>
        <begin position="110"/>
        <end position="304"/>
    </location>
</feature>
<evidence type="ECO:0000256" key="8">
    <source>
        <dbReference type="SAM" id="MobiDB-lite"/>
    </source>
</evidence>
<feature type="transmembrane region" description="Helical" evidence="7">
    <location>
        <begin position="147"/>
        <end position="166"/>
    </location>
</feature>
<name>A0A4R4VKN9_9ACTN</name>
<keyword evidence="4 7" id="KW-0812">Transmembrane</keyword>
<dbReference type="InterPro" id="IPR000515">
    <property type="entry name" value="MetI-like"/>
</dbReference>
<evidence type="ECO:0000256" key="3">
    <source>
        <dbReference type="ARBA" id="ARBA00022475"/>
    </source>
</evidence>
<dbReference type="Gene3D" id="1.10.3720.10">
    <property type="entry name" value="MetI-like"/>
    <property type="match status" value="1"/>
</dbReference>
<dbReference type="Pfam" id="PF00528">
    <property type="entry name" value="BPD_transp_1"/>
    <property type="match status" value="1"/>
</dbReference>
<dbReference type="InterPro" id="IPR035906">
    <property type="entry name" value="MetI-like_sf"/>
</dbReference>
<dbReference type="SUPFAM" id="SSF161098">
    <property type="entry name" value="MetI-like"/>
    <property type="match status" value="1"/>
</dbReference>
<dbReference type="AlphaFoldDB" id="A0A4R4VKN9"/>
<evidence type="ECO:0000256" key="7">
    <source>
        <dbReference type="RuleBase" id="RU363032"/>
    </source>
</evidence>
<protein>
    <submittedName>
        <fullName evidence="10">Carbohydrate ABC transporter permease</fullName>
    </submittedName>
</protein>
<dbReference type="PANTHER" id="PTHR32243">
    <property type="entry name" value="MALTOSE TRANSPORT SYSTEM PERMEASE-RELATED"/>
    <property type="match status" value="1"/>
</dbReference>
<comment type="similarity">
    <text evidence="7">Belongs to the binding-protein-dependent transport system permease family.</text>
</comment>
<feature type="transmembrane region" description="Helical" evidence="7">
    <location>
        <begin position="285"/>
        <end position="304"/>
    </location>
</feature>
<evidence type="ECO:0000256" key="5">
    <source>
        <dbReference type="ARBA" id="ARBA00022989"/>
    </source>
</evidence>
<dbReference type="CDD" id="cd06261">
    <property type="entry name" value="TM_PBP2"/>
    <property type="match status" value="1"/>
</dbReference>
<keyword evidence="6 7" id="KW-0472">Membrane</keyword>
<reference evidence="10 11" key="1">
    <citation type="submission" date="2019-03" db="EMBL/GenBank/DDBJ databases">
        <title>Draft genome sequences of novel Actinobacteria.</title>
        <authorList>
            <person name="Sahin N."/>
            <person name="Ay H."/>
            <person name="Saygin H."/>
        </authorList>
    </citation>
    <scope>NUCLEOTIDE SEQUENCE [LARGE SCALE GENOMIC DNA]</scope>
    <source>
        <strain evidence="10 11">KC310</strain>
    </source>
</reference>
<gene>
    <name evidence="10" type="ORF">E1292_20965</name>
</gene>
<keyword evidence="3" id="KW-1003">Cell membrane</keyword>
<keyword evidence="2 7" id="KW-0813">Transport</keyword>
<keyword evidence="5 7" id="KW-1133">Transmembrane helix</keyword>
<feature type="transmembrane region" description="Helical" evidence="7">
    <location>
        <begin position="114"/>
        <end position="135"/>
    </location>
</feature>
<comment type="subcellular location">
    <subcellularLocation>
        <location evidence="1 7">Cell membrane</location>
        <topology evidence="1 7">Multi-pass membrane protein</topology>
    </subcellularLocation>
</comment>
<evidence type="ECO:0000313" key="11">
    <source>
        <dbReference type="Proteomes" id="UP000295258"/>
    </source>
</evidence>
<accession>A0A4R4VKN9</accession>
<proteinExistence type="inferred from homology"/>
<dbReference type="PROSITE" id="PS50928">
    <property type="entry name" value="ABC_TM1"/>
    <property type="match status" value="1"/>
</dbReference>
<sequence>MPLNFENPGAQAGVLQPRSDPAVVREGHDRPPSGGKSPLVSKAGADPLRALGRVLVWAFVTFNLLVFAFLILSSFKTTTDIFSAPWGIPSSLHLANWENAWNESGFARATLNTAGLALGASVCTLAVSAPAAYVLSRIRTRSAGPLSVFFALGLGIPAQVTVIPLFEMMSRVDLVNSLLGLFIIYTATHVPFTVFLLTGFMRTLPREIEEAAAIDGASPFRSFWQVMLPLARSGLITVLILNIISMWNETLLGIVFLQAVDKYTVSLALLNFLSSMQFSGADYGGLFAGVCILVLPMLALYLWLWRRIIEGITLGAGK</sequence>
<feature type="transmembrane region" description="Helical" evidence="7">
    <location>
        <begin position="54"/>
        <end position="75"/>
    </location>
</feature>
<feature type="region of interest" description="Disordered" evidence="8">
    <location>
        <begin position="1"/>
        <end position="40"/>
    </location>
</feature>
<dbReference type="PANTHER" id="PTHR32243:SF24">
    <property type="entry name" value="DIACETYLCHITOBIOSE UPTAKE SYSTEM PERMEASE PROTEIN NGCG"/>
    <property type="match status" value="1"/>
</dbReference>
<comment type="caution">
    <text evidence="10">The sequence shown here is derived from an EMBL/GenBank/DDBJ whole genome shotgun (WGS) entry which is preliminary data.</text>
</comment>